<name>A0A067QFD9_9AGAM</name>
<evidence type="ECO:0000313" key="2">
    <source>
        <dbReference type="EMBL" id="KDQ62227.1"/>
    </source>
</evidence>
<dbReference type="AlphaFoldDB" id="A0A067QFD9"/>
<feature type="transmembrane region" description="Helical" evidence="1">
    <location>
        <begin position="43"/>
        <end position="63"/>
    </location>
</feature>
<dbReference type="EMBL" id="KL197711">
    <property type="protein sequence ID" value="KDQ62227.1"/>
    <property type="molecule type" value="Genomic_DNA"/>
</dbReference>
<keyword evidence="1" id="KW-0812">Transmembrane</keyword>
<accession>A0A067QFD9</accession>
<keyword evidence="1" id="KW-0472">Membrane</keyword>
<keyword evidence="1" id="KW-1133">Transmembrane helix</keyword>
<evidence type="ECO:0000256" key="1">
    <source>
        <dbReference type="SAM" id="Phobius"/>
    </source>
</evidence>
<keyword evidence="3" id="KW-1185">Reference proteome</keyword>
<sequence length="165" mass="18200">MTFAPFVMQRCAPLIGSLPPPLPLHRALQPLALATFMWHDTYVSSYVVMGVSAVLEFGRWYWFRNLGFAWLSRVSGVIGDYVCIVGWKFVSPSTPGRIVVFFPIRLCVSITSISLLGCWRLFFSLSRPIRQFLLATAMRAWVGGMEGAGVGAGDTGFELDSLSGV</sequence>
<feature type="transmembrane region" description="Helical" evidence="1">
    <location>
        <begin position="102"/>
        <end position="123"/>
    </location>
</feature>
<dbReference type="InParanoid" id="A0A067QFD9"/>
<organism evidence="2 3">
    <name type="scientific">Jaapia argillacea MUCL 33604</name>
    <dbReference type="NCBI Taxonomy" id="933084"/>
    <lineage>
        <taxon>Eukaryota</taxon>
        <taxon>Fungi</taxon>
        <taxon>Dikarya</taxon>
        <taxon>Basidiomycota</taxon>
        <taxon>Agaricomycotina</taxon>
        <taxon>Agaricomycetes</taxon>
        <taxon>Agaricomycetidae</taxon>
        <taxon>Jaapiales</taxon>
        <taxon>Jaapiaceae</taxon>
        <taxon>Jaapia</taxon>
    </lineage>
</organism>
<evidence type="ECO:0000313" key="3">
    <source>
        <dbReference type="Proteomes" id="UP000027265"/>
    </source>
</evidence>
<dbReference type="HOGENOM" id="CLU_1611008_0_0_1"/>
<reference evidence="3" key="1">
    <citation type="journal article" date="2014" name="Proc. Natl. Acad. Sci. U.S.A.">
        <title>Extensive sampling of basidiomycete genomes demonstrates inadequacy of the white-rot/brown-rot paradigm for wood decay fungi.</title>
        <authorList>
            <person name="Riley R."/>
            <person name="Salamov A.A."/>
            <person name="Brown D.W."/>
            <person name="Nagy L.G."/>
            <person name="Floudas D."/>
            <person name="Held B.W."/>
            <person name="Levasseur A."/>
            <person name="Lombard V."/>
            <person name="Morin E."/>
            <person name="Otillar R."/>
            <person name="Lindquist E.A."/>
            <person name="Sun H."/>
            <person name="LaButti K.M."/>
            <person name="Schmutz J."/>
            <person name="Jabbour D."/>
            <person name="Luo H."/>
            <person name="Baker S.E."/>
            <person name="Pisabarro A.G."/>
            <person name="Walton J.D."/>
            <person name="Blanchette R.A."/>
            <person name="Henrissat B."/>
            <person name="Martin F."/>
            <person name="Cullen D."/>
            <person name="Hibbett D.S."/>
            <person name="Grigoriev I.V."/>
        </authorList>
    </citation>
    <scope>NUCLEOTIDE SEQUENCE [LARGE SCALE GENOMIC DNA]</scope>
    <source>
        <strain evidence="3">MUCL 33604</strain>
    </source>
</reference>
<protein>
    <submittedName>
        <fullName evidence="2">Uncharacterized protein</fullName>
    </submittedName>
</protein>
<gene>
    <name evidence="2" type="ORF">JAAARDRAFT_189574</name>
</gene>
<proteinExistence type="predicted"/>
<dbReference type="Proteomes" id="UP000027265">
    <property type="component" value="Unassembled WGS sequence"/>
</dbReference>